<keyword evidence="1" id="KW-0539">Nucleus</keyword>
<keyword evidence="2" id="KW-0175">Coiled coil</keyword>
<feature type="coiled-coil region" evidence="2">
    <location>
        <begin position="371"/>
        <end position="398"/>
    </location>
</feature>
<feature type="compositionally biased region" description="Basic residues" evidence="3">
    <location>
        <begin position="253"/>
        <end position="264"/>
    </location>
</feature>
<feature type="region of interest" description="Disordered" evidence="3">
    <location>
        <begin position="523"/>
        <end position="577"/>
    </location>
</feature>
<dbReference type="GO" id="GO:0006355">
    <property type="term" value="P:regulation of DNA-templated transcription"/>
    <property type="evidence" value="ECO:0007669"/>
    <property type="project" value="InterPro"/>
</dbReference>
<gene>
    <name evidence="5" type="ORF">DAPK24_043010</name>
</gene>
<evidence type="ECO:0000313" key="6">
    <source>
        <dbReference type="Proteomes" id="UP001378960"/>
    </source>
</evidence>
<sequence>MDSANSIPRPNSNQPNLTQGSVSAPVQSVQTLRSNINQKPESTSKILPIKQSTMIDNSNSVQKSTTKDSTKSSNIQLSNNATNTTNTTQQTTKPKPIQKPTLAHFKPTFSVPKDISNGNNIKPTSKSTKQLHSVQQQQQQLQKPIMMPKSDKMQRTNSLPITSKPIRHTPVPIQPNPNTAPSAYFHPIAIKPKPVINSSNKSNRSKSINSVKLSRSSSLNAASHLSNSNNSKMNVDDTIKLSTSKNWVLPPRPKTKKVTKKKDKKVSNMKSSIVNSNNLKINSVTTTIKKSPSTTAVSLPISSTTKDVKKPLTTTSTKMEEKKKTCTKCTISPNIRSVLLEPSTGKVYVNAQIHSNINLYTNNDDELKVQLQHVTRENDNLKKILLKLNREIQTLKISKDPVEKNISTANIKSTSTMERTKSIAKQSSSTNDSTTVNVPIINKPIVKNEANIIINDTHDMNDNISNLLNNANTIDPVNLSYSLESKRQKVLSLSPDHFTKSSKGVKKEFQKCKKCEVGEKCTCDQGKKENGKEKSKEKRKSKDVKIKVKPNDNDNAKGKQVNKKVEKDNGTEIPKSTSSSSLISEIFQAVSRNSINILGLGNSSNNGITKISEPTGLNTLNTILKREEIMKKLKSEDNSHSTTNIETISNLDIDMIDDNICGINTSNIDNDNSEIFDFTKMKKDVKKNDFDEDMIFKDIAANIEGNGKKKNISDNDDELLQLIDSELSLDPTPLVSPVLLKTMNSANSNISTNINININTNTSFTTSKSKEQISGVNMTRSKSNNSGSDIFNRSTLADLNLFGNGDAIMDSETVMLFDEIANDDGIMRNNRELISNDNDDFMIY</sequence>
<feature type="compositionally biased region" description="Low complexity" evidence="3">
    <location>
        <begin position="196"/>
        <end position="231"/>
    </location>
</feature>
<dbReference type="EMBL" id="BTGB01000009">
    <property type="protein sequence ID" value="GMM47703.1"/>
    <property type="molecule type" value="Genomic_DNA"/>
</dbReference>
<feature type="region of interest" description="Disordered" evidence="3">
    <location>
        <begin position="1"/>
        <end position="143"/>
    </location>
</feature>
<evidence type="ECO:0000259" key="4">
    <source>
        <dbReference type="Pfam" id="PF10297"/>
    </source>
</evidence>
<evidence type="ECO:0000256" key="2">
    <source>
        <dbReference type="SAM" id="Coils"/>
    </source>
</evidence>
<feature type="compositionally biased region" description="Polar residues" evidence="3">
    <location>
        <begin position="1"/>
        <end position="62"/>
    </location>
</feature>
<dbReference type="AlphaFoldDB" id="A0AAV5R8G8"/>
<accession>A0AAV5R8G8</accession>
<dbReference type="Proteomes" id="UP001378960">
    <property type="component" value="Unassembled WGS sequence"/>
</dbReference>
<proteinExistence type="predicted"/>
<reference evidence="5 6" key="1">
    <citation type="journal article" date="2023" name="Elife">
        <title>Identification of key yeast species and microbe-microbe interactions impacting larval growth of Drosophila in the wild.</title>
        <authorList>
            <person name="Mure A."/>
            <person name="Sugiura Y."/>
            <person name="Maeda R."/>
            <person name="Honda K."/>
            <person name="Sakurai N."/>
            <person name="Takahashi Y."/>
            <person name="Watada M."/>
            <person name="Katoh T."/>
            <person name="Gotoh A."/>
            <person name="Gotoh Y."/>
            <person name="Taniguchi I."/>
            <person name="Nakamura K."/>
            <person name="Hayashi T."/>
            <person name="Katayama T."/>
            <person name="Uemura T."/>
            <person name="Hattori Y."/>
        </authorList>
    </citation>
    <scope>NUCLEOTIDE SEQUENCE [LARGE SCALE GENOMIC DNA]</scope>
    <source>
        <strain evidence="5 6">PK-24</strain>
    </source>
</reference>
<organism evidence="5 6">
    <name type="scientific">Pichia kluyveri</name>
    <name type="common">Yeast</name>
    <dbReference type="NCBI Taxonomy" id="36015"/>
    <lineage>
        <taxon>Eukaryota</taxon>
        <taxon>Fungi</taxon>
        <taxon>Dikarya</taxon>
        <taxon>Ascomycota</taxon>
        <taxon>Saccharomycotina</taxon>
        <taxon>Pichiomycetes</taxon>
        <taxon>Pichiales</taxon>
        <taxon>Pichiaceae</taxon>
        <taxon>Pichia</taxon>
    </lineage>
</organism>
<keyword evidence="6" id="KW-1185">Reference proteome</keyword>
<evidence type="ECO:0000256" key="1">
    <source>
        <dbReference type="ARBA" id="ARBA00023242"/>
    </source>
</evidence>
<name>A0AAV5R8G8_PICKL</name>
<feature type="compositionally biased region" description="Basic and acidic residues" evidence="3">
    <location>
        <begin position="523"/>
        <end position="536"/>
    </location>
</feature>
<dbReference type="GO" id="GO:0005634">
    <property type="term" value="C:nucleus"/>
    <property type="evidence" value="ECO:0007669"/>
    <property type="project" value="InterPro"/>
</dbReference>
<feature type="domain" description="Hap4 transcription factor heteromerisation" evidence="4">
    <location>
        <begin position="243"/>
        <end position="254"/>
    </location>
</feature>
<evidence type="ECO:0000313" key="5">
    <source>
        <dbReference type="EMBL" id="GMM47703.1"/>
    </source>
</evidence>
<evidence type="ECO:0000256" key="3">
    <source>
        <dbReference type="SAM" id="MobiDB-lite"/>
    </source>
</evidence>
<feature type="region of interest" description="Disordered" evidence="3">
    <location>
        <begin position="194"/>
        <end position="234"/>
    </location>
</feature>
<protein>
    <recommendedName>
        <fullName evidence="4">Hap4 transcription factor heteromerisation domain-containing protein</fullName>
    </recommendedName>
</protein>
<dbReference type="Pfam" id="PF10297">
    <property type="entry name" value="Hap4_Hap_bind"/>
    <property type="match status" value="1"/>
</dbReference>
<dbReference type="InterPro" id="IPR018287">
    <property type="entry name" value="Hap4_TF_heteromerisation"/>
</dbReference>
<comment type="caution">
    <text evidence="5">The sequence shown here is derived from an EMBL/GenBank/DDBJ whole genome shotgun (WGS) entry which is preliminary data.</text>
</comment>
<feature type="compositionally biased region" description="Polar residues" evidence="3">
    <location>
        <begin position="116"/>
        <end position="134"/>
    </location>
</feature>
<feature type="compositionally biased region" description="Basic and acidic residues" evidence="3">
    <location>
        <begin position="543"/>
        <end position="570"/>
    </location>
</feature>
<feature type="compositionally biased region" description="Low complexity" evidence="3">
    <location>
        <begin position="80"/>
        <end position="101"/>
    </location>
</feature>
<feature type="region of interest" description="Disordered" evidence="3">
    <location>
        <begin position="246"/>
        <end position="268"/>
    </location>
</feature>